<dbReference type="Proteomes" id="UP001620262">
    <property type="component" value="Unassembled WGS sequence"/>
</dbReference>
<reference evidence="1 2" key="1">
    <citation type="submission" date="2024-11" db="EMBL/GenBank/DDBJ databases">
        <title>The Natural Products Discovery Center: Release of the First 8490 Sequenced Strains for Exploring Actinobacteria Biosynthetic Diversity.</title>
        <authorList>
            <person name="Kalkreuter E."/>
            <person name="Kautsar S.A."/>
            <person name="Yang D."/>
            <person name="Bader C.D."/>
            <person name="Teijaro C.N."/>
            <person name="Fluegel L."/>
            <person name="Davis C.M."/>
            <person name="Simpson J.R."/>
            <person name="Lauterbach L."/>
            <person name="Steele A.D."/>
            <person name="Gui C."/>
            <person name="Meng S."/>
            <person name="Li G."/>
            <person name="Viehrig K."/>
            <person name="Ye F."/>
            <person name="Su P."/>
            <person name="Kiefer A.F."/>
            <person name="Nichols A."/>
            <person name="Cepeda A.J."/>
            <person name="Yan W."/>
            <person name="Fan B."/>
            <person name="Jiang Y."/>
            <person name="Adhikari A."/>
            <person name="Zheng C.-J."/>
            <person name="Schuster L."/>
            <person name="Cowan T.M."/>
            <person name="Smanski M.J."/>
            <person name="Chevrette M.G."/>
            <person name="De Carvalho L.P.S."/>
            <person name="Shen B."/>
        </authorList>
    </citation>
    <scope>NUCLEOTIDE SEQUENCE [LARGE SCALE GENOMIC DNA]</scope>
    <source>
        <strain evidence="1 2">NPDC078403</strain>
    </source>
</reference>
<gene>
    <name evidence="1" type="ORF">ACI2JU_14815</name>
</gene>
<sequence length="134" mass="16061">MTPIKIFSLQQHKSKYEDRPLKSYLYVCGDKTELQVSGYEIEKQFELADYYLLLLNWDCLFEEGCEVVILNKQIKLVATYSFTPFYNSFLLTDFNELSNNCYELIFNQFERFELTINYPKKQLLSKVIKVRKFT</sequence>
<evidence type="ECO:0000313" key="1">
    <source>
        <dbReference type="EMBL" id="MFK3865128.1"/>
    </source>
</evidence>
<organism evidence="1 2">
    <name type="scientific">Pseudoalteromonas rhizosphaerae</name>
    <dbReference type="NCBI Taxonomy" id="2518973"/>
    <lineage>
        <taxon>Bacteria</taxon>
        <taxon>Pseudomonadati</taxon>
        <taxon>Pseudomonadota</taxon>
        <taxon>Gammaproteobacteria</taxon>
        <taxon>Alteromonadales</taxon>
        <taxon>Pseudoalteromonadaceae</taxon>
        <taxon>Pseudoalteromonas</taxon>
    </lineage>
</organism>
<evidence type="ECO:0000313" key="2">
    <source>
        <dbReference type="Proteomes" id="UP001620262"/>
    </source>
</evidence>
<comment type="caution">
    <text evidence="1">The sequence shown here is derived from an EMBL/GenBank/DDBJ whole genome shotgun (WGS) entry which is preliminary data.</text>
</comment>
<evidence type="ECO:0008006" key="3">
    <source>
        <dbReference type="Google" id="ProtNLM"/>
    </source>
</evidence>
<protein>
    <recommendedName>
        <fullName evidence="3">AraC family transcriptional regulator</fullName>
    </recommendedName>
</protein>
<dbReference type="RefSeq" id="WP_404675814.1">
    <property type="nucleotide sequence ID" value="NZ_JBJDOT010000021.1"/>
</dbReference>
<accession>A0ABW8KZB2</accession>
<proteinExistence type="predicted"/>
<dbReference type="EMBL" id="JBJDOT010000021">
    <property type="protein sequence ID" value="MFK3865128.1"/>
    <property type="molecule type" value="Genomic_DNA"/>
</dbReference>
<name>A0ABW8KZB2_9GAMM</name>
<keyword evidence="2" id="KW-1185">Reference proteome</keyword>